<accession>A0AA39HC86</accession>
<evidence type="ECO:0000259" key="1">
    <source>
        <dbReference type="PROSITE" id="PS51396"/>
    </source>
</evidence>
<dbReference type="AlphaFoldDB" id="A0AA39HC86"/>
<comment type="caution">
    <text evidence="2">The sequence shown here is derived from an EMBL/GenBank/DDBJ whole genome shotgun (WGS) entry which is preliminary data.</text>
</comment>
<feature type="domain" description="PUL" evidence="1">
    <location>
        <begin position="23"/>
        <end position="299"/>
    </location>
</feature>
<keyword evidence="3" id="KW-1185">Reference proteome</keyword>
<gene>
    <name evidence="2" type="ORF">QR680_016170</name>
</gene>
<dbReference type="Pfam" id="PF08324">
    <property type="entry name" value="PUL"/>
    <property type="match status" value="1"/>
</dbReference>
<dbReference type="InterPro" id="IPR011989">
    <property type="entry name" value="ARM-like"/>
</dbReference>
<dbReference type="Gene3D" id="1.25.10.10">
    <property type="entry name" value="Leucine-rich Repeat Variant"/>
    <property type="match status" value="1"/>
</dbReference>
<evidence type="ECO:0000313" key="3">
    <source>
        <dbReference type="Proteomes" id="UP001175271"/>
    </source>
</evidence>
<dbReference type="Proteomes" id="UP001175271">
    <property type="component" value="Unassembled WGS sequence"/>
</dbReference>
<dbReference type="InterPro" id="IPR013535">
    <property type="entry name" value="PUL_dom"/>
</dbReference>
<evidence type="ECO:0000313" key="2">
    <source>
        <dbReference type="EMBL" id="KAK0402148.1"/>
    </source>
</evidence>
<reference evidence="2" key="1">
    <citation type="submission" date="2023-06" db="EMBL/GenBank/DDBJ databases">
        <title>Genomic analysis of the entomopathogenic nematode Steinernema hermaphroditum.</title>
        <authorList>
            <person name="Schwarz E.M."/>
            <person name="Heppert J.K."/>
            <person name="Baniya A."/>
            <person name="Schwartz H.T."/>
            <person name="Tan C.-H."/>
            <person name="Antoshechkin I."/>
            <person name="Sternberg P.W."/>
            <person name="Goodrich-Blair H."/>
            <person name="Dillman A.R."/>
        </authorList>
    </citation>
    <scope>NUCLEOTIDE SEQUENCE</scope>
    <source>
        <strain evidence="2">PS9179</strain>
        <tissue evidence="2">Whole animal</tissue>
    </source>
</reference>
<organism evidence="2 3">
    <name type="scientific">Steinernema hermaphroditum</name>
    <dbReference type="NCBI Taxonomy" id="289476"/>
    <lineage>
        <taxon>Eukaryota</taxon>
        <taxon>Metazoa</taxon>
        <taxon>Ecdysozoa</taxon>
        <taxon>Nematoda</taxon>
        <taxon>Chromadorea</taxon>
        <taxon>Rhabditida</taxon>
        <taxon>Tylenchina</taxon>
        <taxon>Panagrolaimomorpha</taxon>
        <taxon>Strongyloidoidea</taxon>
        <taxon>Steinernematidae</taxon>
        <taxon>Steinernema</taxon>
    </lineage>
</organism>
<protein>
    <recommendedName>
        <fullName evidence="1">PUL domain-containing protein</fullName>
    </recommendedName>
</protein>
<name>A0AA39HC86_9BILA</name>
<proteinExistence type="predicted"/>
<dbReference type="PROSITE" id="PS51396">
    <property type="entry name" value="PUL"/>
    <property type="match status" value="1"/>
</dbReference>
<sequence length="304" mass="34614">MTLICVLSNSDDEVDPAMCPRGDNYPLRTFIDFNDFPSQPARAIDVLRESNEMTRASGFEDAVLDKPEFCMCIAAFRDNPITSRRDFHNALLKSILWWDEDYVLPAVDIFCRAVLQQATNAFFFAHCDGRTLPLIMRLRNLMNSAKDQRVKFIIIRGLCNAFSHKAGELALCDKISELTTELLQVFDACEGHKHVQTAVASFVANFAKAAFRDESRRDQRAVIVRIVVEYLKKMCLTRRFKMDAGAVSIFQRALITLVWGDRQLIQVAKECGVLQVASDFDDAYPNEEIKIQSMQIRDMVRALP</sequence>
<dbReference type="EMBL" id="JAUCMV010000004">
    <property type="protein sequence ID" value="KAK0402148.1"/>
    <property type="molecule type" value="Genomic_DNA"/>
</dbReference>